<protein>
    <recommendedName>
        <fullName evidence="1">Zinc finger CHCC-type domain-containing protein</fullName>
    </recommendedName>
</protein>
<dbReference type="GO" id="GO:0005739">
    <property type="term" value="C:mitochondrion"/>
    <property type="evidence" value="ECO:0007669"/>
    <property type="project" value="GOC"/>
</dbReference>
<dbReference type="EMBL" id="JATAAI010000002">
    <property type="protein sequence ID" value="KAK1747602.1"/>
    <property type="molecule type" value="Genomic_DNA"/>
</dbReference>
<reference evidence="2" key="1">
    <citation type="submission" date="2023-06" db="EMBL/GenBank/DDBJ databases">
        <title>Survivors Of The Sea: Transcriptome response of Skeletonema marinoi to long-term dormancy.</title>
        <authorList>
            <person name="Pinder M.I.M."/>
            <person name="Kourtchenko O."/>
            <person name="Robertson E.K."/>
            <person name="Larsson T."/>
            <person name="Maumus F."/>
            <person name="Osuna-Cruz C.M."/>
            <person name="Vancaester E."/>
            <person name="Stenow R."/>
            <person name="Vandepoele K."/>
            <person name="Ploug H."/>
            <person name="Bruchert V."/>
            <person name="Godhe A."/>
            <person name="Topel M."/>
        </authorList>
    </citation>
    <scope>NUCLEOTIDE SEQUENCE</scope>
    <source>
        <strain evidence="2">R05AC</strain>
    </source>
</reference>
<evidence type="ECO:0000313" key="3">
    <source>
        <dbReference type="Proteomes" id="UP001224775"/>
    </source>
</evidence>
<name>A0AAD8YK52_9STRA</name>
<evidence type="ECO:0000313" key="2">
    <source>
        <dbReference type="EMBL" id="KAK1747602.1"/>
    </source>
</evidence>
<keyword evidence="3" id="KW-1185">Reference proteome</keyword>
<feature type="domain" description="Zinc finger CHCC-type" evidence="1">
    <location>
        <begin position="83"/>
        <end position="120"/>
    </location>
</feature>
<dbReference type="PANTHER" id="PTHR13156">
    <property type="entry name" value="NADH-UBIQUINONE OXIDOREDUCTASE 13 KD-A SUBUNIT"/>
    <property type="match status" value="1"/>
</dbReference>
<dbReference type="PANTHER" id="PTHR13156:SF0">
    <property type="entry name" value="NADH DEHYDROGENASE [UBIQUINONE] IRON-SULFUR PROTEIN 6, MITOCHONDRIAL"/>
    <property type="match status" value="1"/>
</dbReference>
<organism evidence="2 3">
    <name type="scientific">Skeletonema marinoi</name>
    <dbReference type="NCBI Taxonomy" id="267567"/>
    <lineage>
        <taxon>Eukaryota</taxon>
        <taxon>Sar</taxon>
        <taxon>Stramenopiles</taxon>
        <taxon>Ochrophyta</taxon>
        <taxon>Bacillariophyta</taxon>
        <taxon>Coscinodiscophyceae</taxon>
        <taxon>Thalassiosirophycidae</taxon>
        <taxon>Thalassiosirales</taxon>
        <taxon>Skeletonemataceae</taxon>
        <taxon>Skeletonema</taxon>
        <taxon>Skeletonema marinoi-dohrnii complex</taxon>
    </lineage>
</organism>
<dbReference type="Proteomes" id="UP001224775">
    <property type="component" value="Unassembled WGS sequence"/>
</dbReference>
<dbReference type="GO" id="GO:0006120">
    <property type="term" value="P:mitochondrial electron transport, NADH to ubiquinone"/>
    <property type="evidence" value="ECO:0007669"/>
    <property type="project" value="TreeGrafter"/>
</dbReference>
<accession>A0AAD8YK52</accession>
<proteinExistence type="predicted"/>
<evidence type="ECO:0000259" key="1">
    <source>
        <dbReference type="Pfam" id="PF10276"/>
    </source>
</evidence>
<dbReference type="FunFam" id="2.60.260.40:FF:000001">
    <property type="entry name" value="NADH dehydrogenase [ubiquinone] iron-sulfur protein 6, mitochondrial"/>
    <property type="match status" value="1"/>
</dbReference>
<dbReference type="AlphaFoldDB" id="A0AAD8YK52"/>
<dbReference type="Gene3D" id="2.60.260.40">
    <property type="entry name" value="q5lls5 like domains"/>
    <property type="match status" value="1"/>
</dbReference>
<sequence length="127" mass="13657">MTMKAIQLLRQAALRTHARPSFTASSCRALSSVIPEAPQSAMDGSDKSLNRLERTESQYKLGKHRSNALELIEKVPPIEVEGDMAICDGGGGALGHPLEYIKVGYRGGKPVSCVYCGLKYVQKAGGH</sequence>
<dbReference type="InterPro" id="IPR019401">
    <property type="entry name" value="Znf_CHCC"/>
</dbReference>
<dbReference type="Pfam" id="PF10276">
    <property type="entry name" value="zf-CHCC"/>
    <property type="match status" value="1"/>
</dbReference>
<comment type="caution">
    <text evidence="2">The sequence shown here is derived from an EMBL/GenBank/DDBJ whole genome shotgun (WGS) entry which is preliminary data.</text>
</comment>
<gene>
    <name evidence="2" type="ORF">QTG54_001565</name>
</gene>